<sequence>MQGKTRLARVHLVACLPTPSPLWISLQRLPTPGPTPILFLPRRKKYMPRRIHLVCVRQHPK</sequence>
<dbReference type="InParanoid" id="D6TL34"/>
<dbReference type="STRING" id="485913.Krac_7783"/>
<dbReference type="AlphaFoldDB" id="D6TL34"/>
<dbReference type="Proteomes" id="UP000004508">
    <property type="component" value="Unassembled WGS sequence"/>
</dbReference>
<protein>
    <submittedName>
        <fullName evidence="1">Uncharacterized protein</fullName>
    </submittedName>
</protein>
<proteinExistence type="predicted"/>
<organism evidence="1 2">
    <name type="scientific">Ktedonobacter racemifer DSM 44963</name>
    <dbReference type="NCBI Taxonomy" id="485913"/>
    <lineage>
        <taxon>Bacteria</taxon>
        <taxon>Bacillati</taxon>
        <taxon>Chloroflexota</taxon>
        <taxon>Ktedonobacteria</taxon>
        <taxon>Ktedonobacterales</taxon>
        <taxon>Ktedonobacteraceae</taxon>
        <taxon>Ktedonobacter</taxon>
    </lineage>
</organism>
<name>D6TL34_KTERA</name>
<gene>
    <name evidence="1" type="ORF">Krac_7783</name>
</gene>
<comment type="caution">
    <text evidence="1">The sequence shown here is derived from an EMBL/GenBank/DDBJ whole genome shotgun (WGS) entry which is preliminary data.</text>
</comment>
<keyword evidence="2" id="KW-1185">Reference proteome</keyword>
<accession>D6TL34</accession>
<reference evidence="1 2" key="1">
    <citation type="journal article" date="2011" name="Stand. Genomic Sci.">
        <title>Non-contiguous finished genome sequence and contextual data of the filamentous soil bacterium Ktedonobacter racemifer type strain (SOSP1-21).</title>
        <authorList>
            <person name="Chang Y.J."/>
            <person name="Land M."/>
            <person name="Hauser L."/>
            <person name="Chertkov O."/>
            <person name="Del Rio T.G."/>
            <person name="Nolan M."/>
            <person name="Copeland A."/>
            <person name="Tice H."/>
            <person name="Cheng J.F."/>
            <person name="Lucas S."/>
            <person name="Han C."/>
            <person name="Goodwin L."/>
            <person name="Pitluck S."/>
            <person name="Ivanova N."/>
            <person name="Ovchinikova G."/>
            <person name="Pati A."/>
            <person name="Chen A."/>
            <person name="Palaniappan K."/>
            <person name="Mavromatis K."/>
            <person name="Liolios K."/>
            <person name="Brettin T."/>
            <person name="Fiebig A."/>
            <person name="Rohde M."/>
            <person name="Abt B."/>
            <person name="Goker M."/>
            <person name="Detter J.C."/>
            <person name="Woyke T."/>
            <person name="Bristow J."/>
            <person name="Eisen J.A."/>
            <person name="Markowitz V."/>
            <person name="Hugenholtz P."/>
            <person name="Kyrpides N.C."/>
            <person name="Klenk H.P."/>
            <person name="Lapidus A."/>
        </authorList>
    </citation>
    <scope>NUCLEOTIDE SEQUENCE [LARGE SCALE GENOMIC DNA]</scope>
    <source>
        <strain evidence="2">DSM 44963</strain>
    </source>
</reference>
<dbReference type="EMBL" id="ADVG01000002">
    <property type="protein sequence ID" value="EFH86484.1"/>
    <property type="molecule type" value="Genomic_DNA"/>
</dbReference>
<evidence type="ECO:0000313" key="2">
    <source>
        <dbReference type="Proteomes" id="UP000004508"/>
    </source>
</evidence>
<evidence type="ECO:0000313" key="1">
    <source>
        <dbReference type="EMBL" id="EFH86484.1"/>
    </source>
</evidence>